<name>A0ABY7K7Y5_9ACTN</name>
<evidence type="ECO:0000313" key="3">
    <source>
        <dbReference type="Proteomes" id="UP001164693"/>
    </source>
</evidence>
<evidence type="ECO:0000313" key="2">
    <source>
        <dbReference type="EMBL" id="WAX59211.1"/>
    </source>
</evidence>
<feature type="region of interest" description="Disordered" evidence="1">
    <location>
        <begin position="30"/>
        <end position="62"/>
    </location>
</feature>
<protein>
    <submittedName>
        <fullName evidence="2">Uncharacterized protein</fullName>
    </submittedName>
</protein>
<keyword evidence="3" id="KW-1185">Reference proteome</keyword>
<proteinExistence type="predicted"/>
<feature type="compositionally biased region" description="Low complexity" evidence="1">
    <location>
        <begin position="44"/>
        <end position="62"/>
    </location>
</feature>
<accession>A0ABY7K7Y5</accession>
<sequence length="170" mass="16454">MPTTAEPLPLARGATCLGVAVVVLVSAGCSSSGSPSRTSPPAPVTTASAPTSTTAPATAAAVTSPVPTLTGAAAGTDLSGRWSGRYSGAFSGTFALNWQETGSSLRGTITLSDPADTLSLTGSVTGTSIRFGTVGSAAITYSGTVFGHSMSGTYQVSGAGGGNWSANTSS</sequence>
<organism evidence="2 3">
    <name type="scientific">Jatrophihabitans cynanchi</name>
    <dbReference type="NCBI Taxonomy" id="2944128"/>
    <lineage>
        <taxon>Bacteria</taxon>
        <taxon>Bacillati</taxon>
        <taxon>Actinomycetota</taxon>
        <taxon>Actinomycetes</taxon>
        <taxon>Jatrophihabitantales</taxon>
        <taxon>Jatrophihabitantaceae</taxon>
        <taxon>Jatrophihabitans</taxon>
    </lineage>
</organism>
<dbReference type="RefSeq" id="WP_269445752.1">
    <property type="nucleotide sequence ID" value="NZ_CP097463.1"/>
</dbReference>
<reference evidence="2" key="1">
    <citation type="submission" date="2022-05" db="EMBL/GenBank/DDBJ databases">
        <title>Jatrophihabitans sp. SB3-54 whole genome sequence.</title>
        <authorList>
            <person name="Suh M.K."/>
            <person name="Eom M.K."/>
            <person name="Kim J.S."/>
            <person name="Kim H.S."/>
            <person name="Do H.E."/>
            <person name="Shin Y.K."/>
            <person name="Lee J.-S."/>
        </authorList>
    </citation>
    <scope>NUCLEOTIDE SEQUENCE</scope>
    <source>
        <strain evidence="2">SB3-54</strain>
    </source>
</reference>
<dbReference type="EMBL" id="CP097463">
    <property type="protein sequence ID" value="WAX59211.1"/>
    <property type="molecule type" value="Genomic_DNA"/>
</dbReference>
<gene>
    <name evidence="2" type="ORF">M6B22_10720</name>
</gene>
<dbReference type="Proteomes" id="UP001164693">
    <property type="component" value="Chromosome"/>
</dbReference>
<evidence type="ECO:0000256" key="1">
    <source>
        <dbReference type="SAM" id="MobiDB-lite"/>
    </source>
</evidence>